<dbReference type="Pfam" id="PF13751">
    <property type="entry name" value="DDE_Tnp_1_6"/>
    <property type="match status" value="1"/>
</dbReference>
<evidence type="ECO:0000313" key="3">
    <source>
        <dbReference type="EMBL" id="EEG95956.1"/>
    </source>
</evidence>
<name>C0FN63_9FIRM</name>
<organism evidence="3 4">
    <name type="scientific">Roseburia inulinivorans DSM 16841</name>
    <dbReference type="NCBI Taxonomy" id="622312"/>
    <lineage>
        <taxon>Bacteria</taxon>
        <taxon>Bacillati</taxon>
        <taxon>Bacillota</taxon>
        <taxon>Clostridia</taxon>
        <taxon>Lachnospirales</taxon>
        <taxon>Lachnospiraceae</taxon>
        <taxon>Roseburia</taxon>
    </lineage>
</organism>
<dbReference type="InterPro" id="IPR025668">
    <property type="entry name" value="Tnp_DDE_dom"/>
</dbReference>
<evidence type="ECO:0000259" key="1">
    <source>
        <dbReference type="Pfam" id="PF05598"/>
    </source>
</evidence>
<proteinExistence type="predicted"/>
<dbReference type="NCBIfam" id="NF033551">
    <property type="entry name" value="transpos_IS1182"/>
    <property type="match status" value="1"/>
</dbReference>
<dbReference type="EMBL" id="ACFY01000004">
    <property type="protein sequence ID" value="EEG95956.1"/>
    <property type="molecule type" value="Genomic_DNA"/>
</dbReference>
<dbReference type="Pfam" id="PF05598">
    <property type="entry name" value="DUF772"/>
    <property type="match status" value="1"/>
</dbReference>
<dbReference type="AlphaFoldDB" id="C0FN63"/>
<evidence type="ECO:0000313" key="4">
    <source>
        <dbReference type="Proteomes" id="UP000003561"/>
    </source>
</evidence>
<reference evidence="3 4" key="2">
    <citation type="submission" date="2009-03" db="EMBL/GenBank/DDBJ databases">
        <title>Draft genome sequence of Roseburia inulinivorans (DSM 16841).</title>
        <authorList>
            <person name="Sudarsanam P."/>
            <person name="Ley R."/>
            <person name="Guruge J."/>
            <person name="Turnbaugh P.J."/>
            <person name="Mahowald M."/>
            <person name="Liep D."/>
            <person name="Gordon J."/>
        </authorList>
    </citation>
    <scope>NUCLEOTIDE SEQUENCE [LARGE SCALE GENOMIC DNA]</scope>
    <source>
        <strain evidence="3 4">DSM 16841</strain>
    </source>
</reference>
<feature type="domain" description="Transposase DDE" evidence="2">
    <location>
        <begin position="337"/>
        <end position="454"/>
    </location>
</feature>
<dbReference type="InterPro" id="IPR047629">
    <property type="entry name" value="IS1182_transpos"/>
</dbReference>
<dbReference type="InterPro" id="IPR008490">
    <property type="entry name" value="Transposase_InsH_N"/>
</dbReference>
<gene>
    <name evidence="3" type="ORF">ROSEINA2194_00157</name>
</gene>
<dbReference type="GeneID" id="75162702"/>
<dbReference type="PANTHER" id="PTHR33408">
    <property type="entry name" value="TRANSPOSASE"/>
    <property type="match status" value="1"/>
</dbReference>
<evidence type="ECO:0000259" key="2">
    <source>
        <dbReference type="Pfam" id="PF13751"/>
    </source>
</evidence>
<protein>
    <submittedName>
        <fullName evidence="3">Transposase, IS4 family</fullName>
    </submittedName>
</protein>
<sequence>MAYIVGTDRNQSRMITASLDDLIDKDNSVRAIDAYVNSLNLLELGFTEYNGTNRGQSPYRRSDLLKLHIYGYLNKIRSSRALEIECKRNLELMWLINAITPDHGTIAGFVKENRKAFHNTLQQLTLILKGWGLIDGKLMAIDGTKIRAQNSKHNCITQSGLDKKIAYADERINSYLMAIEKETPVDSEYKDKLETYQKLKEEYLCQKKELSEKGLEQKSLTDPDSRRMKNNGSLDICYNVQSVVDSQNHFVVDISTTNDINDQNQLHVMAKNAKKLLDIEECTVIADTGYYNATEIKNCIDDGMTVYIKKSKANNSTKNNEFRKEKFTYNSENDTYTCPAGERLLFFENTSKNGLRYKKYKCTSCSTCKYHNSCTSSKTGRTLQRWEYENILADVHKSTLENNNVYRQRRCIVEHPFGTVKRSLGYSFFLRRKKENVDAEAASMFIAYNFKRLLSLFSTQELIKKFE</sequence>
<accession>C0FN63</accession>
<dbReference type="eggNOG" id="COG3666">
    <property type="taxonomic scope" value="Bacteria"/>
</dbReference>
<reference evidence="3 4" key="1">
    <citation type="submission" date="2009-02" db="EMBL/GenBank/DDBJ databases">
        <authorList>
            <person name="Fulton L."/>
            <person name="Clifton S."/>
            <person name="Fulton B."/>
            <person name="Xu J."/>
            <person name="Minx P."/>
            <person name="Pepin K.H."/>
            <person name="Johnson M."/>
            <person name="Bhonagiri V."/>
            <person name="Nash W.E."/>
            <person name="Mardis E.R."/>
            <person name="Wilson R.K."/>
        </authorList>
    </citation>
    <scope>NUCLEOTIDE SEQUENCE [LARGE SCALE GENOMIC DNA]</scope>
    <source>
        <strain evidence="3 4">DSM 16841</strain>
    </source>
</reference>
<dbReference type="Proteomes" id="UP000003561">
    <property type="component" value="Unassembled WGS sequence"/>
</dbReference>
<feature type="domain" description="Transposase InsH N-terminal" evidence="1">
    <location>
        <begin position="18"/>
        <end position="111"/>
    </location>
</feature>
<dbReference type="RefSeq" id="WP_007882151.1">
    <property type="nucleotide sequence ID" value="NZ_ACFY01000004.1"/>
</dbReference>
<dbReference type="PANTHER" id="PTHR33408:SF2">
    <property type="entry name" value="TRANSPOSASE DDE DOMAIN-CONTAINING PROTEIN"/>
    <property type="match status" value="1"/>
</dbReference>
<comment type="caution">
    <text evidence="3">The sequence shown here is derived from an EMBL/GenBank/DDBJ whole genome shotgun (WGS) entry which is preliminary data.</text>
</comment>